<evidence type="ECO:0000256" key="1">
    <source>
        <dbReference type="ARBA" id="ARBA00001961"/>
    </source>
</evidence>
<comment type="cofactor">
    <cofactor evidence="1">
        <name>L-ascorbate</name>
        <dbReference type="ChEBI" id="CHEBI:38290"/>
    </cofactor>
</comment>
<dbReference type="AlphaFoldDB" id="A0A0M0JHR3"/>
<evidence type="ECO:0000256" key="6">
    <source>
        <dbReference type="ARBA" id="ARBA00022964"/>
    </source>
</evidence>
<dbReference type="Proteomes" id="UP000037460">
    <property type="component" value="Unassembled WGS sequence"/>
</dbReference>
<keyword evidence="10" id="KW-0472">Membrane</keyword>
<keyword evidence="6" id="KW-0223">Dioxygenase</keyword>
<dbReference type="SMART" id="SM00702">
    <property type="entry name" value="P4Hc"/>
    <property type="match status" value="1"/>
</dbReference>
<evidence type="ECO:0000259" key="11">
    <source>
        <dbReference type="PROSITE" id="PS51471"/>
    </source>
</evidence>
<keyword evidence="9" id="KW-0408">Iron</keyword>
<feature type="domain" description="Fe2OG dioxygenase" evidence="11">
    <location>
        <begin position="386"/>
        <end position="491"/>
    </location>
</feature>
<organism evidence="12 13">
    <name type="scientific">Chrysochromulina tobinii</name>
    <dbReference type="NCBI Taxonomy" id="1460289"/>
    <lineage>
        <taxon>Eukaryota</taxon>
        <taxon>Haptista</taxon>
        <taxon>Haptophyta</taxon>
        <taxon>Prymnesiophyceae</taxon>
        <taxon>Prymnesiales</taxon>
        <taxon>Chrysochromulinaceae</taxon>
        <taxon>Chrysochromulina</taxon>
    </lineage>
</organism>
<evidence type="ECO:0000256" key="10">
    <source>
        <dbReference type="ARBA" id="ARBA00023136"/>
    </source>
</evidence>
<evidence type="ECO:0000256" key="5">
    <source>
        <dbReference type="ARBA" id="ARBA00022723"/>
    </source>
</evidence>
<keyword evidence="4" id="KW-0812">Transmembrane</keyword>
<keyword evidence="5" id="KW-0479">Metal-binding</keyword>
<dbReference type="OrthoDB" id="420380at2759"/>
<dbReference type="InterPro" id="IPR003582">
    <property type="entry name" value="ShKT_dom"/>
</dbReference>
<dbReference type="InterPro" id="IPR006620">
    <property type="entry name" value="Pro_4_hyd_alph"/>
</dbReference>
<dbReference type="PANTHER" id="PTHR10869:SF246">
    <property type="entry name" value="TRANSMEMBRANE PROLYL 4-HYDROXYLASE"/>
    <property type="match status" value="1"/>
</dbReference>
<evidence type="ECO:0000256" key="2">
    <source>
        <dbReference type="ARBA" id="ARBA00004167"/>
    </source>
</evidence>
<keyword evidence="7" id="KW-1133">Transmembrane helix</keyword>
<accession>A0A0M0JHR3</accession>
<dbReference type="Pfam" id="PF13640">
    <property type="entry name" value="2OG-FeII_Oxy_3"/>
    <property type="match status" value="1"/>
</dbReference>
<dbReference type="Pfam" id="PF01549">
    <property type="entry name" value="ShK"/>
    <property type="match status" value="4"/>
</dbReference>
<evidence type="ECO:0000256" key="4">
    <source>
        <dbReference type="ARBA" id="ARBA00022692"/>
    </source>
</evidence>
<name>A0A0M0JHR3_9EUKA</name>
<reference evidence="13" key="1">
    <citation type="journal article" date="2015" name="PLoS Genet.">
        <title>Genome Sequence and Transcriptome Analyses of Chrysochromulina tobin: Metabolic Tools for Enhanced Algal Fitness in the Prominent Order Prymnesiales (Haptophyceae).</title>
        <authorList>
            <person name="Hovde B.T."/>
            <person name="Deodato C.R."/>
            <person name="Hunsperger H.M."/>
            <person name="Ryken S.A."/>
            <person name="Yost W."/>
            <person name="Jha R.K."/>
            <person name="Patterson J."/>
            <person name="Monnat R.J. Jr."/>
            <person name="Barlow S.B."/>
            <person name="Starkenburg S.R."/>
            <person name="Cattolico R.A."/>
        </authorList>
    </citation>
    <scope>NUCLEOTIDE SEQUENCE</scope>
    <source>
        <strain evidence="13">CCMP291</strain>
    </source>
</reference>
<dbReference type="InterPro" id="IPR045054">
    <property type="entry name" value="P4HA-like"/>
</dbReference>
<evidence type="ECO:0000313" key="12">
    <source>
        <dbReference type="EMBL" id="KOO26119.1"/>
    </source>
</evidence>
<dbReference type="PANTHER" id="PTHR10869">
    <property type="entry name" value="PROLYL 4-HYDROXYLASE ALPHA SUBUNIT"/>
    <property type="match status" value="1"/>
</dbReference>
<comment type="subcellular location">
    <subcellularLocation>
        <location evidence="3">Endomembrane system</location>
    </subcellularLocation>
    <subcellularLocation>
        <location evidence="2">Membrane</location>
        <topology evidence="2">Single-pass membrane protein</topology>
    </subcellularLocation>
</comment>
<dbReference type="GO" id="GO:0005506">
    <property type="term" value="F:iron ion binding"/>
    <property type="evidence" value="ECO:0007669"/>
    <property type="project" value="InterPro"/>
</dbReference>
<evidence type="ECO:0000256" key="8">
    <source>
        <dbReference type="ARBA" id="ARBA00023002"/>
    </source>
</evidence>
<evidence type="ECO:0000256" key="7">
    <source>
        <dbReference type="ARBA" id="ARBA00022989"/>
    </source>
</evidence>
<evidence type="ECO:0000256" key="9">
    <source>
        <dbReference type="ARBA" id="ARBA00023004"/>
    </source>
</evidence>
<proteinExistence type="predicted"/>
<evidence type="ECO:0000313" key="13">
    <source>
        <dbReference type="Proteomes" id="UP000037460"/>
    </source>
</evidence>
<dbReference type="InterPro" id="IPR005123">
    <property type="entry name" value="Oxoglu/Fe-dep_dioxygenase_dom"/>
</dbReference>
<dbReference type="GO" id="GO:0031418">
    <property type="term" value="F:L-ascorbic acid binding"/>
    <property type="evidence" value="ECO:0007669"/>
    <property type="project" value="InterPro"/>
</dbReference>
<dbReference type="InterPro" id="IPR044862">
    <property type="entry name" value="Pro_4_hyd_alph_FE2OG_OXY"/>
</dbReference>
<comment type="caution">
    <text evidence="12">The sequence shown here is derived from an EMBL/GenBank/DDBJ whole genome shotgun (WGS) entry which is preliminary data.</text>
</comment>
<evidence type="ECO:0000256" key="3">
    <source>
        <dbReference type="ARBA" id="ARBA00004308"/>
    </source>
</evidence>
<sequence>MATIVAVLVAAATAATPTKDLDENCEHWASTGECTNNPEFMELNCAIACSNAQGYLSQIKKECIGYARMGECSRNPAFMLATCAEECNAWEKEHGLKIDRDALCVEWSLLGRCVREPEMMGKTCNTSCTVQQRCASSSYSGWSIGICDKALRCEAKDKRTDCVSRAAKGECRTQPVDMAVDCLSTCAAHDVDAVLSAQRPEMRARLSRLYDVPPRLSRAQERCWMPGWSGHNQYKLHLPTQCATPRTLPWQRVGPRRVPSARQRGSTEDQLTCPIDVAQQTPRVPWTGPRNVSLPPHTEHTVSVVQVLASPRVRLLREFLTAEEAAEILRIAEPLFARSPVRSVATDRRTSYTATLMGGMLGTGTNWAVKRIRARISAFSGYEDHLLEPLQVVRYHPGQKYEAHHDLFDLCDFPQKPRRHITFLIYLNDMDEGAGGDTTFPRMGLAVRPEKHMALVFNDVLDNGMDDERTEHSGTPPSAGVKYAINCWIRSYTGGNGGGLKGLLGM</sequence>
<keyword evidence="8" id="KW-0560">Oxidoreductase</keyword>
<dbReference type="GO" id="GO:0005783">
    <property type="term" value="C:endoplasmic reticulum"/>
    <property type="evidence" value="ECO:0007669"/>
    <property type="project" value="TreeGrafter"/>
</dbReference>
<keyword evidence="13" id="KW-1185">Reference proteome</keyword>
<dbReference type="PROSITE" id="PS51471">
    <property type="entry name" value="FE2OG_OXY"/>
    <property type="match status" value="1"/>
</dbReference>
<dbReference type="EMBL" id="JWZX01002889">
    <property type="protein sequence ID" value="KOO26119.1"/>
    <property type="molecule type" value="Genomic_DNA"/>
</dbReference>
<protein>
    <submittedName>
        <fullName evidence="12">Prolyl 4-hydroxylase alpha subunit</fullName>
    </submittedName>
</protein>
<dbReference type="GO" id="GO:0004656">
    <property type="term" value="F:procollagen-proline 4-dioxygenase activity"/>
    <property type="evidence" value="ECO:0007669"/>
    <property type="project" value="TreeGrafter"/>
</dbReference>
<dbReference type="Gene3D" id="2.60.120.620">
    <property type="entry name" value="q2cbj1_9rhob like domain"/>
    <property type="match status" value="1"/>
</dbReference>
<dbReference type="GO" id="GO:0016020">
    <property type="term" value="C:membrane"/>
    <property type="evidence" value="ECO:0007669"/>
    <property type="project" value="UniProtKB-SubCell"/>
</dbReference>
<gene>
    <name evidence="12" type="ORF">Ctob_011653</name>
</gene>